<gene>
    <name evidence="1" type="ORF">Terrestrivirus2_100</name>
</gene>
<dbReference type="EMBL" id="MK071980">
    <property type="protein sequence ID" value="AYV75592.1"/>
    <property type="molecule type" value="Genomic_DNA"/>
</dbReference>
<protein>
    <submittedName>
        <fullName evidence="1">Uncharacterized protein</fullName>
    </submittedName>
</protein>
<proteinExistence type="predicted"/>
<name>A0A3G4ZL66_9VIRU</name>
<reference evidence="1" key="1">
    <citation type="submission" date="2018-10" db="EMBL/GenBank/DDBJ databases">
        <title>Hidden diversity of soil giant viruses.</title>
        <authorList>
            <person name="Schulz F."/>
            <person name="Alteio L."/>
            <person name="Goudeau D."/>
            <person name="Ryan E.M."/>
            <person name="Malmstrom R.R."/>
            <person name="Blanchard J."/>
            <person name="Woyke T."/>
        </authorList>
    </citation>
    <scope>NUCLEOTIDE SEQUENCE</scope>
    <source>
        <strain evidence="1">TEV1</strain>
    </source>
</reference>
<accession>A0A3G4ZL66</accession>
<evidence type="ECO:0000313" key="1">
    <source>
        <dbReference type="EMBL" id="AYV75592.1"/>
    </source>
</evidence>
<sequence length="99" mass="11810">MNKSDGHDGWDKYINQLTVRFKIDQLIQKEVLDEDKILSILEDCDIETLLKHQKMTPQFVKMHIMPIVNRDSEDRNMITLDDIKSWQDYTEQDMQKLLG</sequence>
<organism evidence="1">
    <name type="scientific">Terrestrivirus sp</name>
    <dbReference type="NCBI Taxonomy" id="2487775"/>
    <lineage>
        <taxon>Viruses</taxon>
        <taxon>Varidnaviria</taxon>
        <taxon>Bamfordvirae</taxon>
        <taxon>Nucleocytoviricota</taxon>
        <taxon>Megaviricetes</taxon>
        <taxon>Imitervirales</taxon>
        <taxon>Mimiviridae</taxon>
        <taxon>Klosneuvirinae</taxon>
    </lineage>
</organism>